<dbReference type="InterPro" id="IPR035979">
    <property type="entry name" value="RBD_domain_sf"/>
</dbReference>
<accession>A0AAW1VK01</accession>
<dbReference type="PANTHER" id="PTHR48032">
    <property type="entry name" value="RNA-BINDING PROTEIN MUSASHI HOMOLOG RBP6"/>
    <property type="match status" value="1"/>
</dbReference>
<evidence type="ECO:0000256" key="1">
    <source>
        <dbReference type="ARBA" id="ARBA00022737"/>
    </source>
</evidence>
<dbReference type="SUPFAM" id="SSF54928">
    <property type="entry name" value="RNA-binding domain, RBD"/>
    <property type="match status" value="2"/>
</dbReference>
<evidence type="ECO:0000259" key="5">
    <source>
        <dbReference type="PROSITE" id="PS50102"/>
    </source>
</evidence>
<proteinExistence type="predicted"/>
<reference evidence="6 7" key="1">
    <citation type="journal article" date="2023" name="G3 (Bethesda)">
        <title>A chromosome-length genome assembly and annotation of blackberry (Rubus argutus, cv. 'Hillquist').</title>
        <authorList>
            <person name="Bruna T."/>
            <person name="Aryal R."/>
            <person name="Dudchenko O."/>
            <person name="Sargent D.J."/>
            <person name="Mead D."/>
            <person name="Buti M."/>
            <person name="Cavallini A."/>
            <person name="Hytonen T."/>
            <person name="Andres J."/>
            <person name="Pham M."/>
            <person name="Weisz D."/>
            <person name="Mascagni F."/>
            <person name="Usai G."/>
            <person name="Natali L."/>
            <person name="Bassil N."/>
            <person name="Fernandez G.E."/>
            <person name="Lomsadze A."/>
            <person name="Armour M."/>
            <person name="Olukolu B."/>
            <person name="Poorten T."/>
            <person name="Britton C."/>
            <person name="Davik J."/>
            <person name="Ashrafi H."/>
            <person name="Aiden E.L."/>
            <person name="Borodovsky M."/>
            <person name="Worthington M."/>
        </authorList>
    </citation>
    <scope>NUCLEOTIDE SEQUENCE [LARGE SCALE GENOMIC DNA]</scope>
    <source>
        <strain evidence="6">PI 553951</strain>
    </source>
</reference>
<dbReference type="PROSITE" id="PS50102">
    <property type="entry name" value="RRM"/>
    <property type="match status" value="1"/>
</dbReference>
<keyword evidence="1" id="KW-0677">Repeat</keyword>
<sequence>MDSDRSKLFVGGFSMETTEATLNDHFGKYGTVSGSAVNKDRLTNHSRGFGFVWFSDPSSADKALEDAHVILGRKVDVKKARPRKPWPHPRNQQQPPPPQPQQSGGLNGTSRLDSSKHATHRPRGFGFITFDSEESVENVMQKNFHELNGKFVEVKRAVPREENYNNNDRGYQPGNRPRYTGSPTTYGVLPTPTPYSGVGGFSGGTGVYGGWYPSGGYAGVPYGIAPIIPQAWMFPYGNSFYPAYMSGGSWVAAAGGYNLYNRVSGQAVNHRGFVTEHAPADVKSSGVEGEKLDVDGAA</sequence>
<gene>
    <name evidence="6" type="ORF">M0R45_001127</name>
</gene>
<dbReference type="Pfam" id="PF00076">
    <property type="entry name" value="RRM_1"/>
    <property type="match status" value="2"/>
</dbReference>
<evidence type="ECO:0000313" key="7">
    <source>
        <dbReference type="Proteomes" id="UP001457282"/>
    </source>
</evidence>
<dbReference type="InterPro" id="IPR000504">
    <property type="entry name" value="RRM_dom"/>
</dbReference>
<dbReference type="GO" id="GO:0003729">
    <property type="term" value="F:mRNA binding"/>
    <property type="evidence" value="ECO:0007669"/>
    <property type="project" value="TreeGrafter"/>
</dbReference>
<comment type="caution">
    <text evidence="6">The sequence shown here is derived from an EMBL/GenBank/DDBJ whole genome shotgun (WGS) entry which is preliminary data.</text>
</comment>
<keyword evidence="7" id="KW-1185">Reference proteome</keyword>
<dbReference type="SMART" id="SM00360">
    <property type="entry name" value="RRM"/>
    <property type="match status" value="2"/>
</dbReference>
<feature type="region of interest" description="Disordered" evidence="4">
    <location>
        <begin position="75"/>
        <end position="123"/>
    </location>
</feature>
<dbReference type="Gene3D" id="3.30.70.330">
    <property type="match status" value="2"/>
</dbReference>
<feature type="domain" description="RRM" evidence="5">
    <location>
        <begin position="6"/>
        <end position="82"/>
    </location>
</feature>
<keyword evidence="2 3" id="KW-0694">RNA-binding</keyword>
<dbReference type="AlphaFoldDB" id="A0AAW1VK01"/>
<evidence type="ECO:0000256" key="2">
    <source>
        <dbReference type="ARBA" id="ARBA00022884"/>
    </source>
</evidence>
<dbReference type="EMBL" id="JBEDUW010000227">
    <property type="protein sequence ID" value="KAK9903619.1"/>
    <property type="molecule type" value="Genomic_DNA"/>
</dbReference>
<dbReference type="PANTHER" id="PTHR48032:SF12">
    <property type="entry name" value="RRM DOMAIN-CONTAINING PROTEIN"/>
    <property type="match status" value="1"/>
</dbReference>
<evidence type="ECO:0000256" key="4">
    <source>
        <dbReference type="SAM" id="MobiDB-lite"/>
    </source>
</evidence>
<name>A0AAW1VK01_RUBAR</name>
<protein>
    <recommendedName>
        <fullName evidence="5">RRM domain-containing protein</fullName>
    </recommendedName>
</protein>
<dbReference type="GO" id="GO:0006417">
    <property type="term" value="P:regulation of translation"/>
    <property type="evidence" value="ECO:0007669"/>
    <property type="project" value="TreeGrafter"/>
</dbReference>
<dbReference type="Proteomes" id="UP001457282">
    <property type="component" value="Unassembled WGS sequence"/>
</dbReference>
<organism evidence="6 7">
    <name type="scientific">Rubus argutus</name>
    <name type="common">Southern blackberry</name>
    <dbReference type="NCBI Taxonomy" id="59490"/>
    <lineage>
        <taxon>Eukaryota</taxon>
        <taxon>Viridiplantae</taxon>
        <taxon>Streptophyta</taxon>
        <taxon>Embryophyta</taxon>
        <taxon>Tracheophyta</taxon>
        <taxon>Spermatophyta</taxon>
        <taxon>Magnoliopsida</taxon>
        <taxon>eudicotyledons</taxon>
        <taxon>Gunneridae</taxon>
        <taxon>Pentapetalae</taxon>
        <taxon>rosids</taxon>
        <taxon>fabids</taxon>
        <taxon>Rosales</taxon>
        <taxon>Rosaceae</taxon>
        <taxon>Rosoideae</taxon>
        <taxon>Rosoideae incertae sedis</taxon>
        <taxon>Rubus</taxon>
    </lineage>
</organism>
<evidence type="ECO:0000313" key="6">
    <source>
        <dbReference type="EMBL" id="KAK9903619.1"/>
    </source>
</evidence>
<dbReference type="InterPro" id="IPR012677">
    <property type="entry name" value="Nucleotide-bd_a/b_plait_sf"/>
</dbReference>
<evidence type="ECO:0000256" key="3">
    <source>
        <dbReference type="PROSITE-ProRule" id="PRU00176"/>
    </source>
</evidence>